<evidence type="ECO:0000313" key="4">
    <source>
        <dbReference type="Proteomes" id="UP000181790"/>
    </source>
</evidence>
<dbReference type="OrthoDB" id="964423at2"/>
<dbReference type="Pfam" id="PF01548">
    <property type="entry name" value="DEDD_Tnp_IS110"/>
    <property type="match status" value="1"/>
</dbReference>
<feature type="domain" description="Transposase IS116/IS110/IS902 C-terminal" evidence="2">
    <location>
        <begin position="207"/>
        <end position="292"/>
    </location>
</feature>
<reference evidence="3 4" key="1">
    <citation type="submission" date="2016-10" db="EMBL/GenBank/DDBJ databases">
        <title>Arsenicibacter rosenii gen. nov., sp. nov., an efficient arsenic-methylating bacterium isolated from an arsenic-contaminated paddy soil.</title>
        <authorList>
            <person name="Huang K."/>
        </authorList>
    </citation>
    <scope>NUCLEOTIDE SEQUENCE [LARGE SCALE GENOMIC DNA]</scope>
    <source>
        <strain evidence="3 4">SM-1</strain>
    </source>
</reference>
<protein>
    <submittedName>
        <fullName evidence="3">IS110 family transposase</fullName>
    </submittedName>
</protein>
<feature type="domain" description="Transposase IS110-like N-terminal" evidence="1">
    <location>
        <begin position="8"/>
        <end position="152"/>
    </location>
</feature>
<dbReference type="NCBIfam" id="NF033542">
    <property type="entry name" value="transpos_IS110"/>
    <property type="match status" value="1"/>
</dbReference>
<evidence type="ECO:0000259" key="2">
    <source>
        <dbReference type="Pfam" id="PF02371"/>
    </source>
</evidence>
<proteinExistence type="predicted"/>
<dbReference type="GO" id="GO:0006313">
    <property type="term" value="P:DNA transposition"/>
    <property type="evidence" value="ECO:0007669"/>
    <property type="project" value="InterPro"/>
</dbReference>
<dbReference type="GO" id="GO:0004803">
    <property type="term" value="F:transposase activity"/>
    <property type="evidence" value="ECO:0007669"/>
    <property type="project" value="InterPro"/>
</dbReference>
<dbReference type="Proteomes" id="UP000181790">
    <property type="component" value="Unassembled WGS sequence"/>
</dbReference>
<dbReference type="RefSeq" id="WP_071503418.1">
    <property type="nucleotide sequence ID" value="NZ_MORL01000005.1"/>
</dbReference>
<organism evidence="3 4">
    <name type="scientific">Arsenicibacter rosenii</name>
    <dbReference type="NCBI Taxonomy" id="1750698"/>
    <lineage>
        <taxon>Bacteria</taxon>
        <taxon>Pseudomonadati</taxon>
        <taxon>Bacteroidota</taxon>
        <taxon>Cytophagia</taxon>
        <taxon>Cytophagales</taxon>
        <taxon>Spirosomataceae</taxon>
        <taxon>Arsenicibacter</taxon>
    </lineage>
</organism>
<sequence>MQQFDYFVGVDVSKATLDFAVAKTNQILFHQQVTNDKKGIIQFLKALHQQTKVNLRQCLFCMEFTGIYNNPLLTALHRHSAPVWVERAAHIQESMGLTRGKTDQMDAKRIALFAYKNRDEARLWTPPRTVIAQLDRLTAQRARLVKEIKMLQTPLTDTEGFVGKADRKADQQACAASLKALKADLQSIDQAITELAQQDPELKRLFERVTSVVGISQTTAAEIIVATNEFTTISDPKKFACYAGVVPFERSSGQRRGKPQVSHMANKKVKSLLHLGAMSAIQHCPQLKLYYQRKVAQGKNKMLVLNNVRNKIVHRIFACVRQDRNYEENYTHQLA</sequence>
<evidence type="ECO:0000313" key="3">
    <source>
        <dbReference type="EMBL" id="OIN58967.1"/>
    </source>
</evidence>
<dbReference type="InterPro" id="IPR003346">
    <property type="entry name" value="Transposase_20"/>
</dbReference>
<gene>
    <name evidence="3" type="ORF">BLX24_12170</name>
</gene>
<dbReference type="EMBL" id="MORL01000005">
    <property type="protein sequence ID" value="OIN58967.1"/>
    <property type="molecule type" value="Genomic_DNA"/>
</dbReference>
<dbReference type="GO" id="GO:0003677">
    <property type="term" value="F:DNA binding"/>
    <property type="evidence" value="ECO:0007669"/>
    <property type="project" value="InterPro"/>
</dbReference>
<dbReference type="PANTHER" id="PTHR33055:SF3">
    <property type="entry name" value="PUTATIVE TRANSPOSASE FOR IS117-RELATED"/>
    <property type="match status" value="1"/>
</dbReference>
<dbReference type="InterPro" id="IPR047650">
    <property type="entry name" value="Transpos_IS110"/>
</dbReference>
<dbReference type="PANTHER" id="PTHR33055">
    <property type="entry name" value="TRANSPOSASE FOR INSERTION SEQUENCE ELEMENT IS1111A"/>
    <property type="match status" value="1"/>
</dbReference>
<dbReference type="InterPro" id="IPR002525">
    <property type="entry name" value="Transp_IS110-like_N"/>
</dbReference>
<comment type="caution">
    <text evidence="3">The sequence shown here is derived from an EMBL/GenBank/DDBJ whole genome shotgun (WGS) entry which is preliminary data.</text>
</comment>
<dbReference type="AlphaFoldDB" id="A0A1S2VJL4"/>
<dbReference type="Pfam" id="PF02371">
    <property type="entry name" value="Transposase_20"/>
    <property type="match status" value="1"/>
</dbReference>
<evidence type="ECO:0000259" key="1">
    <source>
        <dbReference type="Pfam" id="PF01548"/>
    </source>
</evidence>
<keyword evidence="4" id="KW-1185">Reference proteome</keyword>
<name>A0A1S2VJL4_9BACT</name>
<accession>A0A1S2VJL4</accession>